<evidence type="ECO:0000259" key="4">
    <source>
        <dbReference type="PROSITE" id="PS50949"/>
    </source>
</evidence>
<evidence type="ECO:0000256" key="2">
    <source>
        <dbReference type="ARBA" id="ARBA00023125"/>
    </source>
</evidence>
<name>A0A4U8Q2X1_9FIRM</name>
<dbReference type="PANTHER" id="PTHR30146:SF109">
    <property type="entry name" value="HTH-TYPE TRANSCRIPTIONAL REGULATOR GALS"/>
    <property type="match status" value="1"/>
</dbReference>
<dbReference type="AlphaFoldDB" id="A0A4U8Q2X1"/>
<dbReference type="PANTHER" id="PTHR30146">
    <property type="entry name" value="LACI-RELATED TRANSCRIPTIONAL REPRESSOR"/>
    <property type="match status" value="1"/>
</dbReference>
<dbReference type="SUPFAM" id="SSF46785">
    <property type="entry name" value="Winged helix' DNA-binding domain"/>
    <property type="match status" value="1"/>
</dbReference>
<dbReference type="SUPFAM" id="SSF53822">
    <property type="entry name" value="Periplasmic binding protein-like I"/>
    <property type="match status" value="1"/>
</dbReference>
<organism evidence="5 6">
    <name type="scientific">Robinsoniella peoriensis</name>
    <dbReference type="NCBI Taxonomy" id="180332"/>
    <lineage>
        <taxon>Bacteria</taxon>
        <taxon>Bacillati</taxon>
        <taxon>Bacillota</taxon>
        <taxon>Clostridia</taxon>
        <taxon>Lachnospirales</taxon>
        <taxon>Lachnospiraceae</taxon>
        <taxon>Robinsoniella</taxon>
    </lineage>
</organism>
<protein>
    <submittedName>
        <fullName evidence="5">Arabinose metabolism transcriptional repressor</fullName>
    </submittedName>
</protein>
<dbReference type="EMBL" id="QGQD01000086">
    <property type="protein sequence ID" value="TLC98698.1"/>
    <property type="molecule type" value="Genomic_DNA"/>
</dbReference>
<dbReference type="PROSITE" id="PS50949">
    <property type="entry name" value="HTH_GNTR"/>
    <property type="match status" value="1"/>
</dbReference>
<keyword evidence="1" id="KW-0805">Transcription regulation</keyword>
<comment type="caution">
    <text evidence="5">The sequence shown here is derived from an EMBL/GenBank/DDBJ whole genome shotgun (WGS) entry which is preliminary data.</text>
</comment>
<dbReference type="GO" id="GO:0000976">
    <property type="term" value="F:transcription cis-regulatory region binding"/>
    <property type="evidence" value="ECO:0007669"/>
    <property type="project" value="TreeGrafter"/>
</dbReference>
<dbReference type="Pfam" id="PF00392">
    <property type="entry name" value="GntR"/>
    <property type="match status" value="1"/>
</dbReference>
<sequence>MIENSIPKYQQIEKDILEKIYQGVYAKSSKLPSENQMAEIYKTSVPTVRKAFSELVHKRAIYRIKGSGTFVSADEMEEIPNTTSRTKSMQNICFLVFTDITDSSIMKMIRGAQMYLFDKGYSMTILCKSQMSGSESELIRGCLESNVDGIICFAEDPKENAGSFRMIMQHHIPVVMLDRGPSDVPFTLVSAYNVDGGYQIAKYLLEIGHRKIVFAADTAQLVAEKDRLKGYRMALEEAGIPYDEKLVLEQIHLSSQQDKLMEIIRKHEITAVQCVNDKMAVEVMRRLKSEGYHVPEDISVCGFDGSDESQYASPRITTINHPFEEMGRVAASKLLSLLGGKKSHSQTYLAVELEVKDSSCPPKQVPAPKQDN</sequence>
<dbReference type="Gene3D" id="3.40.50.2300">
    <property type="match status" value="2"/>
</dbReference>
<dbReference type="InterPro" id="IPR036388">
    <property type="entry name" value="WH-like_DNA-bd_sf"/>
</dbReference>
<reference evidence="5 6" key="1">
    <citation type="journal article" date="2019" name="Anaerobe">
        <title>Detection of Robinsoniella peoriensis in multiple bone samples of a trauma patient.</title>
        <authorList>
            <person name="Schrottner P."/>
            <person name="Hartwich K."/>
            <person name="Bunk B."/>
            <person name="Schober I."/>
            <person name="Helbig S."/>
            <person name="Rudolph W.W."/>
            <person name="Gunzer F."/>
        </authorList>
    </citation>
    <scope>NUCLEOTIDE SEQUENCE [LARGE SCALE GENOMIC DNA]</scope>
    <source>
        <strain evidence="5 6">DSM 106044</strain>
    </source>
</reference>
<dbReference type="RefSeq" id="WP_044294675.1">
    <property type="nucleotide sequence ID" value="NZ_JBHTNY010000010.1"/>
</dbReference>
<keyword evidence="6" id="KW-1185">Reference proteome</keyword>
<keyword evidence="3" id="KW-0804">Transcription</keyword>
<dbReference type="SMART" id="SM00345">
    <property type="entry name" value="HTH_GNTR"/>
    <property type="match status" value="1"/>
</dbReference>
<dbReference type="Pfam" id="PF13377">
    <property type="entry name" value="Peripla_BP_3"/>
    <property type="match status" value="1"/>
</dbReference>
<proteinExistence type="predicted"/>
<dbReference type="STRING" id="180332.GCA_000797495_00424"/>
<evidence type="ECO:0000313" key="5">
    <source>
        <dbReference type="EMBL" id="TLC98698.1"/>
    </source>
</evidence>
<dbReference type="InterPro" id="IPR000524">
    <property type="entry name" value="Tscrpt_reg_HTH_GntR"/>
</dbReference>
<dbReference type="CDD" id="cd07377">
    <property type="entry name" value="WHTH_GntR"/>
    <property type="match status" value="1"/>
</dbReference>
<feature type="domain" description="HTH gntR-type" evidence="4">
    <location>
        <begin position="6"/>
        <end position="74"/>
    </location>
</feature>
<dbReference type="CDD" id="cd06267">
    <property type="entry name" value="PBP1_LacI_sugar_binding-like"/>
    <property type="match status" value="1"/>
</dbReference>
<dbReference type="InterPro" id="IPR036390">
    <property type="entry name" value="WH_DNA-bd_sf"/>
</dbReference>
<dbReference type="GO" id="GO:0003700">
    <property type="term" value="F:DNA-binding transcription factor activity"/>
    <property type="evidence" value="ECO:0007669"/>
    <property type="project" value="InterPro"/>
</dbReference>
<dbReference type="InterPro" id="IPR046335">
    <property type="entry name" value="LacI/GalR-like_sensor"/>
</dbReference>
<dbReference type="InterPro" id="IPR028082">
    <property type="entry name" value="Peripla_BP_I"/>
</dbReference>
<evidence type="ECO:0000313" key="6">
    <source>
        <dbReference type="Proteomes" id="UP000306509"/>
    </source>
</evidence>
<keyword evidence="2" id="KW-0238">DNA-binding</keyword>
<gene>
    <name evidence="5" type="primary">araR_2</name>
    <name evidence="5" type="ORF">DSM106044_04449</name>
</gene>
<accession>A0A4U8Q2X1</accession>
<dbReference type="Proteomes" id="UP000306509">
    <property type="component" value="Unassembled WGS sequence"/>
</dbReference>
<evidence type="ECO:0000256" key="3">
    <source>
        <dbReference type="ARBA" id="ARBA00023163"/>
    </source>
</evidence>
<evidence type="ECO:0000256" key="1">
    <source>
        <dbReference type="ARBA" id="ARBA00023015"/>
    </source>
</evidence>
<dbReference type="Gene3D" id="1.10.10.10">
    <property type="entry name" value="Winged helix-like DNA-binding domain superfamily/Winged helix DNA-binding domain"/>
    <property type="match status" value="1"/>
</dbReference>